<dbReference type="AlphaFoldDB" id="A0AAD2AGQ5"/>
<protein>
    <submittedName>
        <fullName evidence="1">Uncharacterized protein</fullName>
    </submittedName>
</protein>
<gene>
    <name evidence="1" type="ORF">FPE_LOCUS32222</name>
</gene>
<dbReference type="EMBL" id="OU503056">
    <property type="protein sequence ID" value="CAI9784792.1"/>
    <property type="molecule type" value="Genomic_DNA"/>
</dbReference>
<reference evidence="1" key="1">
    <citation type="submission" date="2023-05" db="EMBL/GenBank/DDBJ databases">
        <authorList>
            <person name="Huff M."/>
        </authorList>
    </citation>
    <scope>NUCLEOTIDE SEQUENCE</scope>
</reference>
<name>A0AAD2AGQ5_9LAMI</name>
<proteinExistence type="predicted"/>
<evidence type="ECO:0000313" key="2">
    <source>
        <dbReference type="Proteomes" id="UP000834106"/>
    </source>
</evidence>
<keyword evidence="2" id="KW-1185">Reference proteome</keyword>
<evidence type="ECO:0000313" key="1">
    <source>
        <dbReference type="EMBL" id="CAI9784792.1"/>
    </source>
</evidence>
<organism evidence="1 2">
    <name type="scientific">Fraxinus pennsylvanica</name>
    <dbReference type="NCBI Taxonomy" id="56036"/>
    <lineage>
        <taxon>Eukaryota</taxon>
        <taxon>Viridiplantae</taxon>
        <taxon>Streptophyta</taxon>
        <taxon>Embryophyta</taxon>
        <taxon>Tracheophyta</taxon>
        <taxon>Spermatophyta</taxon>
        <taxon>Magnoliopsida</taxon>
        <taxon>eudicotyledons</taxon>
        <taxon>Gunneridae</taxon>
        <taxon>Pentapetalae</taxon>
        <taxon>asterids</taxon>
        <taxon>lamiids</taxon>
        <taxon>Lamiales</taxon>
        <taxon>Oleaceae</taxon>
        <taxon>Oleeae</taxon>
        <taxon>Fraxinus</taxon>
    </lineage>
</organism>
<dbReference type="PROSITE" id="PS51257">
    <property type="entry name" value="PROKAR_LIPOPROTEIN"/>
    <property type="match status" value="1"/>
</dbReference>
<sequence>MRPSGLNDVKVWMRWYYYPEESIGSGSQFHSASSCQTIMICKVLTPFMASFIVTLLRSAPSSRTWGLRIITFGDLCTRLLLEGSLPTGLLCITSVKCLINQIISCCNVKGSRASFILLAWI</sequence>
<accession>A0AAD2AGQ5</accession>
<dbReference type="Proteomes" id="UP000834106">
    <property type="component" value="Chromosome 21"/>
</dbReference>